<dbReference type="Gramene" id="KQL22207">
    <property type="protein sequence ID" value="KQL22207"/>
    <property type="gene ID" value="SETIT_029609mg"/>
</dbReference>
<dbReference type="Gene3D" id="3.40.50.300">
    <property type="entry name" value="P-loop containing nucleotide triphosphate hydrolases"/>
    <property type="match status" value="1"/>
</dbReference>
<dbReference type="EnsemblPlants" id="KQL22207">
    <property type="protein sequence ID" value="KQL22207"/>
    <property type="gene ID" value="SETIT_029609mg"/>
</dbReference>
<proteinExistence type="predicted"/>
<dbReference type="EMBL" id="AGNK02000629">
    <property type="status" value="NOT_ANNOTATED_CDS"/>
    <property type="molecule type" value="Genomic_DNA"/>
</dbReference>
<dbReference type="OMA" id="TIPREGH"/>
<dbReference type="Proteomes" id="UP000004995">
    <property type="component" value="Unassembled WGS sequence"/>
</dbReference>
<dbReference type="PANTHER" id="PTHR33377">
    <property type="entry name" value="OS10G0134700 PROTEIN-RELATED"/>
    <property type="match status" value="1"/>
</dbReference>
<sequence length="497" mass="57813">MELFLSAVLSDLASRSINFIFNKCSKLPSPAVEDSLQRALLRAQVIVDESMRRHITNQAMLQQLNMLRDTMHQGNYMLDIFRCKPDDDEEEEDTKHKIVSHPLLLNSRVNCVRDFLSSRTSAQILKEMQQVLDRLSSMIHDANELVLFLASYPPMYRQPYSMHLLLGNCMFGRQMEAQLAINFLLHTRTHGAEELEVLPIVGPYQVGKRTLVAHVCKDERVRDYFSEIVLWTDDHEFRDEKITIPREGHENIFQNCAPNKEGRILVIVELAADFNEVVWKRLYSASKRCLPSGSKIIVTSQSDKVVKYGTTRALTLNYMSQEEYWYFFKILTFGSVDPEMHPRLTQMAMEISRMHNCCFIAAHLVSYLLRDNFDIHFWHKVLIFLKEYIQNHVSKFGEGPFDDRNQSKPVHLQRMATPSEVIMVSNPSDRSSQEEVPKIRLDDVIYKNVRPHGKFEALVWRSQIPPYYSYTTTCEIQELKNTGTKRKRTMKSGVTFC</sequence>
<keyword evidence="2" id="KW-1185">Reference proteome</keyword>
<evidence type="ECO:0008006" key="3">
    <source>
        <dbReference type="Google" id="ProtNLM"/>
    </source>
</evidence>
<dbReference type="PANTHER" id="PTHR33377:SF92">
    <property type="entry name" value="NB-ARC DOMAIN-CONTAINING PROTEIN"/>
    <property type="match status" value="1"/>
</dbReference>
<dbReference type="SUPFAM" id="SSF52540">
    <property type="entry name" value="P-loop containing nucleoside triphosphate hydrolases"/>
    <property type="match status" value="1"/>
</dbReference>
<protein>
    <recommendedName>
        <fullName evidence="3">NB-ARC domain-containing protein</fullName>
    </recommendedName>
</protein>
<evidence type="ECO:0000313" key="1">
    <source>
        <dbReference type="EnsemblPlants" id="KQL22207"/>
    </source>
</evidence>
<dbReference type="GeneID" id="101784509"/>
<dbReference type="KEGG" id="sita:101784509"/>
<dbReference type="AlphaFoldDB" id="K3ZSM9"/>
<evidence type="ECO:0000313" key="2">
    <source>
        <dbReference type="Proteomes" id="UP000004995"/>
    </source>
</evidence>
<organism evidence="1 2">
    <name type="scientific">Setaria italica</name>
    <name type="common">Foxtail millet</name>
    <name type="synonym">Panicum italicum</name>
    <dbReference type="NCBI Taxonomy" id="4555"/>
    <lineage>
        <taxon>Eukaryota</taxon>
        <taxon>Viridiplantae</taxon>
        <taxon>Streptophyta</taxon>
        <taxon>Embryophyta</taxon>
        <taxon>Tracheophyta</taxon>
        <taxon>Spermatophyta</taxon>
        <taxon>Magnoliopsida</taxon>
        <taxon>Liliopsida</taxon>
        <taxon>Poales</taxon>
        <taxon>Poaceae</taxon>
        <taxon>PACMAD clade</taxon>
        <taxon>Panicoideae</taxon>
        <taxon>Panicodae</taxon>
        <taxon>Paniceae</taxon>
        <taxon>Cenchrinae</taxon>
        <taxon>Setaria</taxon>
    </lineage>
</organism>
<accession>K3ZSM9</accession>
<dbReference type="InParanoid" id="K3ZSM9"/>
<dbReference type="HOGENOM" id="CLU_001090_4_1_1"/>
<dbReference type="eggNOG" id="KOG4658">
    <property type="taxonomic scope" value="Eukaryota"/>
</dbReference>
<dbReference type="FunCoup" id="K3ZSM9">
    <property type="interactions" value="954"/>
</dbReference>
<name>K3ZSM9_SETIT</name>
<dbReference type="InterPro" id="IPR027417">
    <property type="entry name" value="P-loop_NTPase"/>
</dbReference>
<reference evidence="2" key="1">
    <citation type="journal article" date="2012" name="Nat. Biotechnol.">
        <title>Reference genome sequence of the model plant Setaria.</title>
        <authorList>
            <person name="Bennetzen J.L."/>
            <person name="Schmutz J."/>
            <person name="Wang H."/>
            <person name="Percifield R."/>
            <person name="Hawkins J."/>
            <person name="Pontaroli A.C."/>
            <person name="Estep M."/>
            <person name="Feng L."/>
            <person name="Vaughn J.N."/>
            <person name="Grimwood J."/>
            <person name="Jenkins J."/>
            <person name="Barry K."/>
            <person name="Lindquist E."/>
            <person name="Hellsten U."/>
            <person name="Deshpande S."/>
            <person name="Wang X."/>
            <person name="Wu X."/>
            <person name="Mitros T."/>
            <person name="Triplett J."/>
            <person name="Yang X."/>
            <person name="Ye C.Y."/>
            <person name="Mauro-Herrera M."/>
            <person name="Wang L."/>
            <person name="Li P."/>
            <person name="Sharma M."/>
            <person name="Sharma R."/>
            <person name="Ronald P.C."/>
            <person name="Panaud O."/>
            <person name="Kellogg E.A."/>
            <person name="Brutnell T.P."/>
            <person name="Doust A.N."/>
            <person name="Tuskan G.A."/>
            <person name="Rokhsar D."/>
            <person name="Devos K.M."/>
        </authorList>
    </citation>
    <scope>NUCLEOTIDE SEQUENCE [LARGE SCALE GENOMIC DNA]</scope>
    <source>
        <strain evidence="2">cv. Yugu1</strain>
    </source>
</reference>
<reference evidence="1" key="2">
    <citation type="submission" date="2018-08" db="UniProtKB">
        <authorList>
            <consortium name="EnsemblPlants"/>
        </authorList>
    </citation>
    <scope>IDENTIFICATION</scope>
    <source>
        <strain evidence="1">Yugu1</strain>
    </source>
</reference>